<keyword evidence="4" id="KW-0443">Lipid metabolism</keyword>
<feature type="transmembrane region" description="Helical" evidence="5">
    <location>
        <begin position="12"/>
        <end position="31"/>
    </location>
</feature>
<dbReference type="AlphaFoldDB" id="A0A1Y1XZ91"/>
<dbReference type="EC" id="2.3.1.51" evidence="4"/>
<keyword evidence="4" id="KW-0444">Lipid biosynthesis</keyword>
<evidence type="ECO:0000256" key="3">
    <source>
        <dbReference type="ARBA" id="ARBA00023315"/>
    </source>
</evidence>
<feature type="domain" description="Phospholipid/glycerol acyltransferase" evidence="6">
    <location>
        <begin position="100"/>
        <end position="217"/>
    </location>
</feature>
<dbReference type="SMART" id="SM00563">
    <property type="entry name" value="PlsC"/>
    <property type="match status" value="1"/>
</dbReference>
<evidence type="ECO:0000313" key="7">
    <source>
        <dbReference type="EMBL" id="ORX90965.1"/>
    </source>
</evidence>
<keyword evidence="8" id="KW-1185">Reference proteome</keyword>
<dbReference type="GO" id="GO:0016020">
    <property type="term" value="C:membrane"/>
    <property type="evidence" value="ECO:0007669"/>
    <property type="project" value="InterPro"/>
</dbReference>
<dbReference type="Pfam" id="PF01553">
    <property type="entry name" value="Acyltransferase"/>
    <property type="match status" value="1"/>
</dbReference>
<evidence type="ECO:0000259" key="6">
    <source>
        <dbReference type="SMART" id="SM00563"/>
    </source>
</evidence>
<dbReference type="STRING" id="1314790.A0A1Y1XZ91"/>
<keyword evidence="5" id="KW-0812">Transmembrane</keyword>
<feature type="transmembrane region" description="Helical" evidence="5">
    <location>
        <begin position="37"/>
        <end position="61"/>
    </location>
</feature>
<dbReference type="PANTHER" id="PTHR10434:SF11">
    <property type="entry name" value="1-ACYL-SN-GLYCEROL-3-PHOSPHATE ACYLTRANSFERASE"/>
    <property type="match status" value="1"/>
</dbReference>
<comment type="similarity">
    <text evidence="1 4">Belongs to the 1-acyl-sn-glycerol-3-phosphate acyltransferase family.</text>
</comment>
<evidence type="ECO:0000256" key="5">
    <source>
        <dbReference type="SAM" id="Phobius"/>
    </source>
</evidence>
<proteinExistence type="inferred from homology"/>
<dbReference type="SUPFAM" id="SSF69593">
    <property type="entry name" value="Glycerol-3-phosphate (1)-acyltransferase"/>
    <property type="match status" value="1"/>
</dbReference>
<keyword evidence="4" id="KW-1208">Phospholipid metabolism</keyword>
<reference evidence="7 8" key="1">
    <citation type="submission" date="2016-07" db="EMBL/GenBank/DDBJ databases">
        <title>Pervasive Adenine N6-methylation of Active Genes in Fungi.</title>
        <authorList>
            <consortium name="DOE Joint Genome Institute"/>
            <person name="Mondo S.J."/>
            <person name="Dannebaum R.O."/>
            <person name="Kuo R.C."/>
            <person name="Labutti K."/>
            <person name="Haridas S."/>
            <person name="Kuo A."/>
            <person name="Salamov A."/>
            <person name="Ahrendt S.R."/>
            <person name="Lipzen A."/>
            <person name="Sullivan W."/>
            <person name="Andreopoulos W.B."/>
            <person name="Clum A."/>
            <person name="Lindquist E."/>
            <person name="Daum C."/>
            <person name="Ramamoorthy G.K."/>
            <person name="Gryganskyi A."/>
            <person name="Culley D."/>
            <person name="Magnuson J.K."/>
            <person name="James T.Y."/>
            <person name="O'Malley M.A."/>
            <person name="Stajich J.E."/>
            <person name="Spatafora J.W."/>
            <person name="Visel A."/>
            <person name="Grigoriev I.V."/>
        </authorList>
    </citation>
    <scope>NUCLEOTIDE SEQUENCE [LARGE SCALE GENOMIC DNA]</scope>
    <source>
        <strain evidence="7 8">CBS 931.73</strain>
    </source>
</reference>
<keyword evidence="2 4" id="KW-0808">Transferase</keyword>
<comment type="caution">
    <text evidence="7">The sequence shown here is derived from an EMBL/GenBank/DDBJ whole genome shotgun (WGS) entry which is preliminary data.</text>
</comment>
<keyword evidence="5" id="KW-1133">Transmembrane helix</keyword>
<protein>
    <recommendedName>
        <fullName evidence="4">1-acyl-sn-glycerol-3-phosphate acyltransferase</fullName>
        <ecNumber evidence="4">2.3.1.51</ecNumber>
    </recommendedName>
</protein>
<dbReference type="GO" id="GO:0003841">
    <property type="term" value="F:1-acylglycerol-3-phosphate O-acyltransferase activity"/>
    <property type="evidence" value="ECO:0007669"/>
    <property type="project" value="UniProtKB-UniRule"/>
</dbReference>
<evidence type="ECO:0000256" key="2">
    <source>
        <dbReference type="ARBA" id="ARBA00022679"/>
    </source>
</evidence>
<comment type="catalytic activity">
    <reaction evidence="4">
        <text>a 1-acyl-sn-glycero-3-phosphate + an acyl-CoA = a 1,2-diacyl-sn-glycero-3-phosphate + CoA</text>
        <dbReference type="Rhea" id="RHEA:19709"/>
        <dbReference type="ChEBI" id="CHEBI:57287"/>
        <dbReference type="ChEBI" id="CHEBI:57970"/>
        <dbReference type="ChEBI" id="CHEBI:58342"/>
        <dbReference type="ChEBI" id="CHEBI:58608"/>
        <dbReference type="EC" id="2.3.1.51"/>
    </reaction>
</comment>
<name>A0A1Y1XZ91_9FUNG</name>
<dbReference type="OrthoDB" id="202234at2759"/>
<dbReference type="Proteomes" id="UP000193498">
    <property type="component" value="Unassembled WGS sequence"/>
</dbReference>
<dbReference type="InterPro" id="IPR004552">
    <property type="entry name" value="AGP_acyltrans"/>
</dbReference>
<sequence length="276" mass="31021">MSEEAPVANHNTLYLQLGVTLLVFLVLYRAFTFYVKAVIAITWLMVISTYGCFASFFCAAIGRRAMTNWLVARGFAYCAAPSVGIKFELEGEENLKSTPGIVLCNHQTSLDVLIMGRIFPKDCVVMSKQSLKYVPFLGMFMRLAAAVFIDRKNHASALRTTKNAVEFIKDNKLSLWIYPEGTRSHFKKPDLLPFKKGAFHLALQANYPIIPIVISNYSHVYNSQAKQWPGGVVKIKVLPAISTKKYSPETVGELMEHTRDLMLDALKEVSNNRKTD</sequence>
<evidence type="ECO:0000256" key="4">
    <source>
        <dbReference type="RuleBase" id="RU361267"/>
    </source>
</evidence>
<gene>
    <name evidence="7" type="ORF">K493DRAFT_54817</name>
</gene>
<evidence type="ECO:0000313" key="8">
    <source>
        <dbReference type="Proteomes" id="UP000193498"/>
    </source>
</evidence>
<dbReference type="GO" id="GO:0006654">
    <property type="term" value="P:phosphatidic acid biosynthetic process"/>
    <property type="evidence" value="ECO:0007669"/>
    <property type="project" value="TreeGrafter"/>
</dbReference>
<dbReference type="FunCoup" id="A0A1Y1XZ91">
    <property type="interactions" value="342"/>
</dbReference>
<dbReference type="CDD" id="cd07989">
    <property type="entry name" value="LPLAT_AGPAT-like"/>
    <property type="match status" value="1"/>
</dbReference>
<dbReference type="InterPro" id="IPR002123">
    <property type="entry name" value="Plipid/glycerol_acylTrfase"/>
</dbReference>
<dbReference type="PANTHER" id="PTHR10434">
    <property type="entry name" value="1-ACYL-SN-GLYCEROL-3-PHOSPHATE ACYLTRANSFERASE"/>
    <property type="match status" value="1"/>
</dbReference>
<dbReference type="EMBL" id="MCFE01000350">
    <property type="protein sequence ID" value="ORX90965.1"/>
    <property type="molecule type" value="Genomic_DNA"/>
</dbReference>
<organism evidence="7 8">
    <name type="scientific">Basidiobolus meristosporus CBS 931.73</name>
    <dbReference type="NCBI Taxonomy" id="1314790"/>
    <lineage>
        <taxon>Eukaryota</taxon>
        <taxon>Fungi</taxon>
        <taxon>Fungi incertae sedis</taxon>
        <taxon>Zoopagomycota</taxon>
        <taxon>Entomophthoromycotina</taxon>
        <taxon>Basidiobolomycetes</taxon>
        <taxon>Basidiobolales</taxon>
        <taxon>Basidiobolaceae</taxon>
        <taxon>Basidiobolus</taxon>
    </lineage>
</organism>
<comment type="domain">
    <text evidence="4">The HXXXXD motif is essential for acyltransferase activity and may constitute the binding site for the phosphate moiety of the glycerol-3-phosphate.</text>
</comment>
<keyword evidence="4" id="KW-0594">Phospholipid biosynthesis</keyword>
<keyword evidence="3 4" id="KW-0012">Acyltransferase</keyword>
<keyword evidence="5" id="KW-0472">Membrane</keyword>
<dbReference type="InParanoid" id="A0A1Y1XZ91"/>
<dbReference type="NCBIfam" id="TIGR00530">
    <property type="entry name" value="AGP_acyltrn"/>
    <property type="match status" value="1"/>
</dbReference>
<dbReference type="GO" id="GO:0005783">
    <property type="term" value="C:endoplasmic reticulum"/>
    <property type="evidence" value="ECO:0007669"/>
    <property type="project" value="TreeGrafter"/>
</dbReference>
<accession>A0A1Y1XZ91</accession>
<evidence type="ECO:0000256" key="1">
    <source>
        <dbReference type="ARBA" id="ARBA00008655"/>
    </source>
</evidence>